<dbReference type="RefSeq" id="WP_307332449.1">
    <property type="nucleotide sequence ID" value="NZ_JAUSUG010000038.1"/>
</dbReference>
<dbReference type="Proteomes" id="UP001230005">
    <property type="component" value="Unassembled WGS sequence"/>
</dbReference>
<name>A0ABU0A373_9BACI</name>
<gene>
    <name evidence="1" type="ORF">J2S74_005401</name>
</gene>
<sequence length="250" mass="28761">MSLVIGIAFKDFVIVSNDSKVTIQHYYADTLEKDKSKPIIETNLKSEKVTRITDKVFLAVTGFQNVTELIKQELVQRVNKDNDLQECSKIAEQVITEIKGRELEGLDIPEQDAIRMIREGFSAYLFGFTHSGNAGLKDICYGGYAESRDITKAYPTVINGPDPEYDFKFREVLSLRKDERFFQNFINRILVVHAYLSHKHHTSVSTDCNFHILYKDGDLIKYSKQTIDSANYYEQFGLKTLQKEVESDDF</sequence>
<reference evidence="1 2" key="1">
    <citation type="submission" date="2023-07" db="EMBL/GenBank/DDBJ databases">
        <title>Genomic Encyclopedia of Type Strains, Phase IV (KMG-IV): sequencing the most valuable type-strain genomes for metagenomic binning, comparative biology and taxonomic classification.</title>
        <authorList>
            <person name="Goeker M."/>
        </authorList>
    </citation>
    <scope>NUCLEOTIDE SEQUENCE [LARGE SCALE GENOMIC DNA]</scope>
    <source>
        <strain evidence="1 2">DSM 9768</strain>
    </source>
</reference>
<dbReference type="InterPro" id="IPR029055">
    <property type="entry name" value="Ntn_hydrolases_N"/>
</dbReference>
<dbReference type="Gene3D" id="3.60.20.10">
    <property type="entry name" value="Glutamine Phosphoribosylpyrophosphate, subunit 1, domain 1"/>
    <property type="match status" value="1"/>
</dbReference>
<evidence type="ECO:0000313" key="2">
    <source>
        <dbReference type="Proteomes" id="UP001230005"/>
    </source>
</evidence>
<dbReference type="EMBL" id="JAUSUG010000038">
    <property type="protein sequence ID" value="MDQ0257938.1"/>
    <property type="molecule type" value="Genomic_DNA"/>
</dbReference>
<proteinExistence type="predicted"/>
<comment type="caution">
    <text evidence="1">The sequence shown here is derived from an EMBL/GenBank/DDBJ whole genome shotgun (WGS) entry which is preliminary data.</text>
</comment>
<organism evidence="1 2">
    <name type="scientific">Evansella vedderi</name>
    <dbReference type="NCBI Taxonomy" id="38282"/>
    <lineage>
        <taxon>Bacteria</taxon>
        <taxon>Bacillati</taxon>
        <taxon>Bacillota</taxon>
        <taxon>Bacilli</taxon>
        <taxon>Bacillales</taxon>
        <taxon>Bacillaceae</taxon>
        <taxon>Evansella</taxon>
    </lineage>
</organism>
<evidence type="ECO:0000313" key="1">
    <source>
        <dbReference type="EMBL" id="MDQ0257938.1"/>
    </source>
</evidence>
<accession>A0ABU0A373</accession>
<keyword evidence="2" id="KW-1185">Reference proteome</keyword>
<protein>
    <submittedName>
        <fullName evidence="1">Uncharacterized protein</fullName>
    </submittedName>
</protein>